<dbReference type="AlphaFoldDB" id="A0A8S3JRG5"/>
<feature type="coiled-coil region" evidence="1">
    <location>
        <begin position="6"/>
        <end position="82"/>
    </location>
</feature>
<dbReference type="Proteomes" id="UP000681720">
    <property type="component" value="Unassembled WGS sequence"/>
</dbReference>
<reference evidence="3" key="1">
    <citation type="submission" date="2021-02" db="EMBL/GenBank/DDBJ databases">
        <authorList>
            <person name="Nowell W R."/>
        </authorList>
    </citation>
    <scope>NUCLEOTIDE SEQUENCE</scope>
</reference>
<evidence type="ECO:0000256" key="1">
    <source>
        <dbReference type="SAM" id="Coils"/>
    </source>
</evidence>
<accession>A0A8S3JRG5</accession>
<organism evidence="3 4">
    <name type="scientific">Rotaria magnacalcarata</name>
    <dbReference type="NCBI Taxonomy" id="392030"/>
    <lineage>
        <taxon>Eukaryota</taxon>
        <taxon>Metazoa</taxon>
        <taxon>Spiralia</taxon>
        <taxon>Gnathifera</taxon>
        <taxon>Rotifera</taxon>
        <taxon>Eurotatoria</taxon>
        <taxon>Bdelloidea</taxon>
        <taxon>Philodinida</taxon>
        <taxon>Philodinidae</taxon>
        <taxon>Rotaria</taxon>
    </lineage>
</organism>
<evidence type="ECO:0000313" key="3">
    <source>
        <dbReference type="EMBL" id="CAF5220958.1"/>
    </source>
</evidence>
<dbReference type="InterPro" id="IPR027267">
    <property type="entry name" value="AH/BAR_dom_sf"/>
</dbReference>
<name>A0A8S3JRG5_9BILA</name>
<keyword evidence="1" id="KW-0175">Coiled coil</keyword>
<comment type="caution">
    <text evidence="3">The sequence shown here is derived from an EMBL/GenBank/DDBJ whole genome shotgun (WGS) entry which is preliminary data.</text>
</comment>
<dbReference type="EMBL" id="CAJOBH010260721">
    <property type="protein sequence ID" value="CAF5155006.1"/>
    <property type="molecule type" value="Genomic_DNA"/>
</dbReference>
<protein>
    <submittedName>
        <fullName evidence="3">Uncharacterized protein</fullName>
    </submittedName>
</protein>
<dbReference type="EMBL" id="CAJOBJ010365847">
    <property type="protein sequence ID" value="CAF5220958.1"/>
    <property type="molecule type" value="Genomic_DNA"/>
</dbReference>
<dbReference type="SUPFAM" id="SSF103657">
    <property type="entry name" value="BAR/IMD domain-like"/>
    <property type="match status" value="1"/>
</dbReference>
<proteinExistence type="predicted"/>
<dbReference type="Gene3D" id="1.20.1270.60">
    <property type="entry name" value="Arfaptin homology (AH) domain/BAR domain"/>
    <property type="match status" value="1"/>
</dbReference>
<evidence type="ECO:0000313" key="4">
    <source>
        <dbReference type="Proteomes" id="UP000681720"/>
    </source>
</evidence>
<dbReference type="Proteomes" id="UP000681967">
    <property type="component" value="Unassembled WGS sequence"/>
</dbReference>
<evidence type="ECO:0000313" key="2">
    <source>
        <dbReference type="EMBL" id="CAF5155006.1"/>
    </source>
</evidence>
<gene>
    <name evidence="2" type="ORF">BYL167_LOCUS73193</name>
    <name evidence="3" type="ORF">GIL414_LOCUS84297</name>
</gene>
<sequence>NDDGRVKSLTESVEKLRISIDSYKNRLQAITREKHDLDSRYTQLVDEHQKLKIRFEDNQSKSRSSEQQIRQIRLSNEKLNQELTTSRQLYEQQLLILNTKSQDSLKKITTELDRTFQRLNDYERFIHVKTSFSL</sequence>
<feature type="non-terminal residue" evidence="3">
    <location>
        <position position="1"/>
    </location>
</feature>